<evidence type="ECO:0000259" key="6">
    <source>
        <dbReference type="PROSITE" id="PS51898"/>
    </source>
</evidence>
<evidence type="ECO:0000256" key="5">
    <source>
        <dbReference type="PROSITE-ProRule" id="PRU01248"/>
    </source>
</evidence>
<dbReference type="InterPro" id="IPR044068">
    <property type="entry name" value="CB"/>
</dbReference>
<dbReference type="GO" id="GO:0006310">
    <property type="term" value="P:DNA recombination"/>
    <property type="evidence" value="ECO:0007669"/>
    <property type="project" value="UniProtKB-KW"/>
</dbReference>
<dbReference type="EMBL" id="WRXO01000009">
    <property type="protein sequence ID" value="MVT43840.1"/>
    <property type="molecule type" value="Genomic_DNA"/>
</dbReference>
<organism evidence="8 9">
    <name type="scientific">Chitinophaga oryziterrae</name>
    <dbReference type="NCBI Taxonomy" id="1031224"/>
    <lineage>
        <taxon>Bacteria</taxon>
        <taxon>Pseudomonadati</taxon>
        <taxon>Bacteroidota</taxon>
        <taxon>Chitinophagia</taxon>
        <taxon>Chitinophagales</taxon>
        <taxon>Chitinophagaceae</taxon>
        <taxon>Chitinophaga</taxon>
    </lineage>
</organism>
<gene>
    <name evidence="8" type="ORF">GO495_24815</name>
</gene>
<dbReference type="SUPFAM" id="SSF56349">
    <property type="entry name" value="DNA breaking-rejoining enzymes"/>
    <property type="match status" value="1"/>
</dbReference>
<keyword evidence="9" id="KW-1185">Reference proteome</keyword>
<evidence type="ECO:0000313" key="8">
    <source>
        <dbReference type="EMBL" id="MVT43840.1"/>
    </source>
</evidence>
<dbReference type="OrthoDB" id="9801717at2"/>
<feature type="domain" description="Core-binding (CB)" evidence="7">
    <location>
        <begin position="17"/>
        <end position="102"/>
    </location>
</feature>
<dbReference type="GO" id="GO:0003677">
    <property type="term" value="F:DNA binding"/>
    <property type="evidence" value="ECO:0007669"/>
    <property type="project" value="UniProtKB-UniRule"/>
</dbReference>
<dbReference type="PROSITE" id="PS51898">
    <property type="entry name" value="TYR_RECOMBINASE"/>
    <property type="match status" value="1"/>
</dbReference>
<proteinExistence type="predicted"/>
<dbReference type="GO" id="GO:0015074">
    <property type="term" value="P:DNA integration"/>
    <property type="evidence" value="ECO:0007669"/>
    <property type="project" value="UniProtKB-KW"/>
</dbReference>
<dbReference type="PANTHER" id="PTHR30349:SF81">
    <property type="entry name" value="TYROSINE RECOMBINASE XERC"/>
    <property type="match status" value="1"/>
</dbReference>
<dbReference type="InterPro" id="IPR011010">
    <property type="entry name" value="DNA_brk_join_enz"/>
</dbReference>
<dbReference type="Pfam" id="PF00589">
    <property type="entry name" value="Phage_integrase"/>
    <property type="match status" value="1"/>
</dbReference>
<name>A0A6N8JF45_9BACT</name>
<comment type="caution">
    <text evidence="8">The sequence shown here is derived from an EMBL/GenBank/DDBJ whole genome shotgun (WGS) entry which is preliminary data.</text>
</comment>
<evidence type="ECO:0000256" key="1">
    <source>
        <dbReference type="ARBA" id="ARBA00022829"/>
    </source>
</evidence>
<keyword evidence="1" id="KW-0159">Chromosome partition</keyword>
<evidence type="ECO:0000256" key="4">
    <source>
        <dbReference type="ARBA" id="ARBA00023172"/>
    </source>
</evidence>
<keyword evidence="4" id="KW-0233">DNA recombination</keyword>
<dbReference type="RefSeq" id="WP_157302655.1">
    <property type="nucleotide sequence ID" value="NZ_BAAAZB010000001.1"/>
</dbReference>
<feature type="domain" description="Tyr recombinase" evidence="6">
    <location>
        <begin position="121"/>
        <end position="298"/>
    </location>
</feature>
<dbReference type="InterPro" id="IPR013762">
    <property type="entry name" value="Integrase-like_cat_sf"/>
</dbReference>
<reference evidence="8 9" key="1">
    <citation type="submission" date="2019-12" db="EMBL/GenBank/DDBJ databases">
        <title>The draft genomic sequence of strain Chitinophaga oryziterrae JCM 16595.</title>
        <authorList>
            <person name="Zhang X."/>
        </authorList>
    </citation>
    <scope>NUCLEOTIDE SEQUENCE [LARGE SCALE GENOMIC DNA]</scope>
    <source>
        <strain evidence="8 9">JCM 16595</strain>
    </source>
</reference>
<dbReference type="Gene3D" id="1.10.150.130">
    <property type="match status" value="1"/>
</dbReference>
<evidence type="ECO:0000256" key="3">
    <source>
        <dbReference type="ARBA" id="ARBA00023125"/>
    </source>
</evidence>
<sequence length="298" mass="33529">METVYLLHSNEHVLLCAGFKVWLQTLGYAESSVYNLPRHTGEFLYYQEQHGKTTLSQLQASDVIAFITQMKEKIGIRTGRGYSAGHINKYIQALLLFSRYIRETGKCGIGFSVERVADIRGKPAWLTVQEIQQLYAATDDSVLGMRDRAMLAVFYGCGLRLNEGASLETGDLLTDRGLLYVRNGKGYRERYVPISRLSQDLLQLYITDGRPQLLQTSTQRLFIGANKGEGLTKQSLYVRIKQLAKKAEILKNIGTHTLRHSIATHLLQSGMVLEQIQAFLGHAGLDSTQIYTHLTNEV</sequence>
<evidence type="ECO:0000259" key="7">
    <source>
        <dbReference type="PROSITE" id="PS51900"/>
    </source>
</evidence>
<dbReference type="AlphaFoldDB" id="A0A6N8JF45"/>
<evidence type="ECO:0000313" key="9">
    <source>
        <dbReference type="Proteomes" id="UP000468388"/>
    </source>
</evidence>
<keyword evidence="2" id="KW-0229">DNA integration</keyword>
<accession>A0A6N8JF45</accession>
<keyword evidence="3 5" id="KW-0238">DNA-binding</keyword>
<dbReference type="Gene3D" id="1.10.443.10">
    <property type="entry name" value="Intergrase catalytic core"/>
    <property type="match status" value="1"/>
</dbReference>
<dbReference type="PROSITE" id="PS51900">
    <property type="entry name" value="CB"/>
    <property type="match status" value="1"/>
</dbReference>
<dbReference type="PANTHER" id="PTHR30349">
    <property type="entry name" value="PHAGE INTEGRASE-RELATED"/>
    <property type="match status" value="1"/>
</dbReference>
<dbReference type="GO" id="GO:0007059">
    <property type="term" value="P:chromosome segregation"/>
    <property type="evidence" value="ECO:0007669"/>
    <property type="project" value="UniProtKB-KW"/>
</dbReference>
<dbReference type="InterPro" id="IPR002104">
    <property type="entry name" value="Integrase_catalytic"/>
</dbReference>
<dbReference type="Proteomes" id="UP000468388">
    <property type="component" value="Unassembled WGS sequence"/>
</dbReference>
<dbReference type="InterPro" id="IPR010998">
    <property type="entry name" value="Integrase_recombinase_N"/>
</dbReference>
<protein>
    <submittedName>
        <fullName evidence="8">Tyrosine-type recombinase/integrase</fullName>
    </submittedName>
</protein>
<dbReference type="InterPro" id="IPR050090">
    <property type="entry name" value="Tyrosine_recombinase_XerCD"/>
</dbReference>
<evidence type="ECO:0000256" key="2">
    <source>
        <dbReference type="ARBA" id="ARBA00022908"/>
    </source>
</evidence>